<comment type="pathway">
    <text evidence="2 13">Porphyrin-containing compound metabolism; protoporphyrin-IX biosynthesis; coproporphyrinogen-III from 5-aminolevulinate: step 3/4.</text>
</comment>
<dbReference type="InterPro" id="IPR003754">
    <property type="entry name" value="4pyrrol_synth_uPrphyn_synth"/>
</dbReference>
<keyword evidence="18" id="KW-1185">Reference proteome</keyword>
<dbReference type="GO" id="GO:0016020">
    <property type="term" value="C:membrane"/>
    <property type="evidence" value="ECO:0007669"/>
    <property type="project" value="UniProtKB-SubCell"/>
</dbReference>
<evidence type="ECO:0000256" key="1">
    <source>
        <dbReference type="ARBA" id="ARBA00004370"/>
    </source>
</evidence>
<dbReference type="CDD" id="cd06578">
    <property type="entry name" value="HemD"/>
    <property type="match status" value="1"/>
</dbReference>
<dbReference type="InterPro" id="IPR036108">
    <property type="entry name" value="4pyrrol_syn_uPrphyn_synt_sf"/>
</dbReference>
<evidence type="ECO:0000256" key="3">
    <source>
        <dbReference type="ARBA" id="ARBA00008133"/>
    </source>
</evidence>
<evidence type="ECO:0000256" key="5">
    <source>
        <dbReference type="ARBA" id="ARBA00022692"/>
    </source>
</evidence>
<evidence type="ECO:0000256" key="9">
    <source>
        <dbReference type="ARBA" id="ARBA00023244"/>
    </source>
</evidence>
<dbReference type="UniPathway" id="UPA00251">
    <property type="reaction ID" value="UER00320"/>
</dbReference>
<comment type="similarity">
    <text evidence="3 13">Belongs to the uroporphyrinogen-III synthase family.</text>
</comment>
<dbReference type="SUPFAM" id="SSF69618">
    <property type="entry name" value="HemD-like"/>
    <property type="match status" value="1"/>
</dbReference>
<evidence type="ECO:0000256" key="2">
    <source>
        <dbReference type="ARBA" id="ARBA00004772"/>
    </source>
</evidence>
<evidence type="ECO:0000256" key="10">
    <source>
        <dbReference type="ARBA" id="ARBA00037589"/>
    </source>
</evidence>
<keyword evidence="8 13" id="KW-0456">Lyase</keyword>
<feature type="region of interest" description="Disordered" evidence="15">
    <location>
        <begin position="238"/>
        <end position="262"/>
    </location>
</feature>
<keyword evidence="5" id="KW-0812">Transmembrane</keyword>
<dbReference type="InterPro" id="IPR039793">
    <property type="entry name" value="UROS/Hem4"/>
</dbReference>
<gene>
    <name evidence="17" type="ORF">A8950_0524</name>
</gene>
<evidence type="ECO:0000313" key="17">
    <source>
        <dbReference type="EMBL" id="TDQ83978.1"/>
    </source>
</evidence>
<keyword evidence="14" id="KW-0175">Coiled coil</keyword>
<evidence type="ECO:0000256" key="14">
    <source>
        <dbReference type="SAM" id="Coils"/>
    </source>
</evidence>
<organism evidence="17 18">
    <name type="scientific">Dongia mobilis</name>
    <dbReference type="NCBI Taxonomy" id="578943"/>
    <lineage>
        <taxon>Bacteria</taxon>
        <taxon>Pseudomonadati</taxon>
        <taxon>Pseudomonadota</taxon>
        <taxon>Alphaproteobacteria</taxon>
        <taxon>Rhodospirillales</taxon>
        <taxon>Dongiaceae</taxon>
        <taxon>Dongia</taxon>
    </lineage>
</organism>
<dbReference type="AlphaFoldDB" id="A0A4R6X0K3"/>
<dbReference type="Proteomes" id="UP000295783">
    <property type="component" value="Unassembled WGS sequence"/>
</dbReference>
<reference evidence="17 18" key="1">
    <citation type="submission" date="2019-03" db="EMBL/GenBank/DDBJ databases">
        <title>Genomic Encyclopedia of Type Strains, Phase III (KMG-III): the genomes of soil and plant-associated and newly described type strains.</title>
        <authorList>
            <person name="Whitman W."/>
        </authorList>
    </citation>
    <scope>NUCLEOTIDE SEQUENCE [LARGE SCALE GENOMIC DNA]</scope>
    <source>
        <strain evidence="17 18">CGMCC 1.7660</strain>
    </source>
</reference>
<dbReference type="PANTHER" id="PTHR38042:SF1">
    <property type="entry name" value="UROPORPHYRINOGEN-III SYNTHASE, CHLOROPLASTIC"/>
    <property type="match status" value="1"/>
</dbReference>
<comment type="catalytic activity">
    <reaction evidence="12 13">
        <text>hydroxymethylbilane = uroporphyrinogen III + H2O</text>
        <dbReference type="Rhea" id="RHEA:18965"/>
        <dbReference type="ChEBI" id="CHEBI:15377"/>
        <dbReference type="ChEBI" id="CHEBI:57308"/>
        <dbReference type="ChEBI" id="CHEBI:57845"/>
        <dbReference type="EC" id="4.2.1.75"/>
    </reaction>
</comment>
<accession>A0A4R6X0K3</accession>
<name>A0A4R6X0K3_9PROT</name>
<feature type="domain" description="Tetrapyrrole biosynthesis uroporphyrinogen III synthase" evidence="16">
    <location>
        <begin position="14"/>
        <end position="231"/>
    </location>
</feature>
<sequence length="707" mass="71892">MHILITRPRDDAAELAAELAARGIESTIEPLLAVKPAAQGDMPLDGIQAVIFTSANGVRCFAAASPRRDLKVFTVGDNSAAVARSLGFADVSSASGDVSSLAELVTDRLHPRDGALLHAAGASLAGDLKGQLQAAGFVVERIVLYDAEPVTELSPATVMNLRLGGIDAVALFSPRTARTFATLWRKAQAPGGDGLGGVTALCLSEAVAAEIRDLGWRRVATADQPDRTGMLALIERERTGGEPVMSEDRRTEPGETDATDAAADPARGASIIAAAPVPARPGRAGAALLGLLAGALSGGGVVLAEPYWRPYLAPAVEQGDAATGSEIDVLAADIAALKEQLAALGTRQDIDSEARSRIDALQSEIANWKSELEAATGQVQGAASAAMDLAPLEGRLEAMEGRLASLGERLDILAANAAGSGSEMPLPESGAGAGADAAMDDLTARLASLEGRLGEIDRLQSENAEQRAGIEAATARLAALDGLGSRLDQLEATANTLGDDLARVAGEQSDSLLKQQRAAALVLSIGQLRAALAGNKPFAAELAALADLAQPDAEIAARLGPILSPLQERAALGTPTLAQLQAQFPATSIAQAATADAAGAAIGAEPGWLQQTLNRLAELVTIRPVGDVAGDGELAILARGESRLAEGDLAGAVAELDNLGGQAATMAATWLQDAKARLAGDTAAAQLAVLSAEALAPQAAGAPEQSN</sequence>
<feature type="coiled-coil region" evidence="14">
    <location>
        <begin position="327"/>
        <end position="476"/>
    </location>
</feature>
<evidence type="ECO:0000256" key="8">
    <source>
        <dbReference type="ARBA" id="ARBA00023239"/>
    </source>
</evidence>
<evidence type="ECO:0000256" key="11">
    <source>
        <dbReference type="ARBA" id="ARBA00040167"/>
    </source>
</evidence>
<dbReference type="GO" id="GO:0004852">
    <property type="term" value="F:uroporphyrinogen-III synthase activity"/>
    <property type="evidence" value="ECO:0007669"/>
    <property type="project" value="UniProtKB-UniRule"/>
</dbReference>
<dbReference type="OrthoDB" id="7163809at2"/>
<dbReference type="Pfam" id="PF02602">
    <property type="entry name" value="HEM4"/>
    <property type="match status" value="1"/>
</dbReference>
<dbReference type="SUPFAM" id="SSF57997">
    <property type="entry name" value="Tropomyosin"/>
    <property type="match status" value="1"/>
</dbReference>
<evidence type="ECO:0000256" key="15">
    <source>
        <dbReference type="SAM" id="MobiDB-lite"/>
    </source>
</evidence>
<evidence type="ECO:0000313" key="18">
    <source>
        <dbReference type="Proteomes" id="UP000295783"/>
    </source>
</evidence>
<keyword evidence="9 13" id="KW-0627">Porphyrin biosynthesis</keyword>
<dbReference type="EMBL" id="SNYW01000006">
    <property type="protein sequence ID" value="TDQ83978.1"/>
    <property type="molecule type" value="Genomic_DNA"/>
</dbReference>
<dbReference type="GO" id="GO:0006782">
    <property type="term" value="P:protoporphyrinogen IX biosynthetic process"/>
    <property type="evidence" value="ECO:0007669"/>
    <property type="project" value="UniProtKB-UniRule"/>
</dbReference>
<evidence type="ECO:0000256" key="13">
    <source>
        <dbReference type="RuleBase" id="RU366031"/>
    </source>
</evidence>
<dbReference type="PANTHER" id="PTHR38042">
    <property type="entry name" value="UROPORPHYRINOGEN-III SYNTHASE, CHLOROPLASTIC"/>
    <property type="match status" value="1"/>
</dbReference>
<comment type="caution">
    <text evidence="17">The sequence shown here is derived from an EMBL/GenBank/DDBJ whole genome shotgun (WGS) entry which is preliminary data.</text>
</comment>
<feature type="compositionally biased region" description="Basic and acidic residues" evidence="15">
    <location>
        <begin position="238"/>
        <end position="253"/>
    </location>
</feature>
<dbReference type="Pfam" id="PF09731">
    <property type="entry name" value="Mitofilin"/>
    <property type="match status" value="1"/>
</dbReference>
<keyword evidence="6" id="KW-1133">Transmembrane helix</keyword>
<evidence type="ECO:0000256" key="6">
    <source>
        <dbReference type="ARBA" id="ARBA00022989"/>
    </source>
</evidence>
<evidence type="ECO:0000259" key="16">
    <source>
        <dbReference type="Pfam" id="PF02602"/>
    </source>
</evidence>
<keyword evidence="7" id="KW-0472">Membrane</keyword>
<protein>
    <recommendedName>
        <fullName evidence="11 13">Uroporphyrinogen-III synthase</fullName>
        <ecNumber evidence="4 13">4.2.1.75</ecNumber>
    </recommendedName>
</protein>
<evidence type="ECO:0000256" key="12">
    <source>
        <dbReference type="ARBA" id="ARBA00048617"/>
    </source>
</evidence>
<dbReference type="EC" id="4.2.1.75" evidence="4 13"/>
<dbReference type="RefSeq" id="WP_133612049.1">
    <property type="nucleotide sequence ID" value="NZ_SNYW01000006.1"/>
</dbReference>
<dbReference type="InterPro" id="IPR019133">
    <property type="entry name" value="MIC60"/>
</dbReference>
<evidence type="ECO:0000256" key="7">
    <source>
        <dbReference type="ARBA" id="ARBA00023136"/>
    </source>
</evidence>
<evidence type="ECO:0000256" key="4">
    <source>
        <dbReference type="ARBA" id="ARBA00013109"/>
    </source>
</evidence>
<comment type="subcellular location">
    <subcellularLocation>
        <location evidence="1">Membrane</location>
    </subcellularLocation>
</comment>
<dbReference type="Gene3D" id="3.40.50.10090">
    <property type="match status" value="2"/>
</dbReference>
<dbReference type="Gene3D" id="1.20.5.340">
    <property type="match status" value="1"/>
</dbReference>
<proteinExistence type="inferred from homology"/>
<comment type="function">
    <text evidence="10 13">Catalyzes cyclization of the linear tetrapyrrole, hydroxymethylbilane, to the macrocyclic uroporphyrinogen III.</text>
</comment>
<dbReference type="GO" id="GO:0006780">
    <property type="term" value="P:uroporphyrinogen III biosynthetic process"/>
    <property type="evidence" value="ECO:0007669"/>
    <property type="project" value="UniProtKB-UniRule"/>
</dbReference>